<dbReference type="InterPro" id="IPR019013">
    <property type="entry name" value="Vma21"/>
</dbReference>
<dbReference type="HOGENOM" id="CLU_154717_0_1_1"/>
<evidence type="ECO:0000256" key="1">
    <source>
        <dbReference type="ARBA" id="ARBA00022692"/>
    </source>
</evidence>
<feature type="transmembrane region" description="Helical" evidence="6">
    <location>
        <begin position="51"/>
        <end position="73"/>
    </location>
</feature>
<dbReference type="AlphaFoldDB" id="B6JZB0"/>
<feature type="short sequence motif" description="Prevents secretion from ER" evidence="6">
    <location>
        <begin position="85"/>
        <end position="88"/>
    </location>
</feature>
<reference evidence="7 9" key="1">
    <citation type="journal article" date="2011" name="Science">
        <title>Comparative functional genomics of the fission yeasts.</title>
        <authorList>
            <person name="Rhind N."/>
            <person name="Chen Z."/>
            <person name="Yassour M."/>
            <person name="Thompson D.A."/>
            <person name="Haas B.J."/>
            <person name="Habib N."/>
            <person name="Wapinski I."/>
            <person name="Roy S."/>
            <person name="Lin M.F."/>
            <person name="Heiman D.I."/>
            <person name="Young S.K."/>
            <person name="Furuya K."/>
            <person name="Guo Y."/>
            <person name="Pidoux A."/>
            <person name="Chen H.M."/>
            <person name="Robbertse B."/>
            <person name="Goldberg J.M."/>
            <person name="Aoki K."/>
            <person name="Bayne E.H."/>
            <person name="Berlin A.M."/>
            <person name="Desjardins C.A."/>
            <person name="Dobbs E."/>
            <person name="Dukaj L."/>
            <person name="Fan L."/>
            <person name="FitzGerald M.G."/>
            <person name="French C."/>
            <person name="Gujja S."/>
            <person name="Hansen K."/>
            <person name="Keifenheim D."/>
            <person name="Levin J.Z."/>
            <person name="Mosher R.A."/>
            <person name="Mueller C.A."/>
            <person name="Pfiffner J."/>
            <person name="Priest M."/>
            <person name="Russ C."/>
            <person name="Smialowska A."/>
            <person name="Swoboda P."/>
            <person name="Sykes S.M."/>
            <person name="Vaughn M."/>
            <person name="Vengrova S."/>
            <person name="Yoder R."/>
            <person name="Zeng Q."/>
            <person name="Allshire R."/>
            <person name="Baulcombe D."/>
            <person name="Birren B.W."/>
            <person name="Brown W."/>
            <person name="Ekwall K."/>
            <person name="Kellis M."/>
            <person name="Leatherwood J."/>
            <person name="Levin H."/>
            <person name="Margalit H."/>
            <person name="Martienssen R."/>
            <person name="Nieduszynski C.A."/>
            <person name="Spatafora J.W."/>
            <person name="Friedman N."/>
            <person name="Dalgaard J.Z."/>
            <person name="Baumann P."/>
            <person name="Niki H."/>
            <person name="Regev A."/>
            <person name="Nusbaum C."/>
        </authorList>
    </citation>
    <scope>NUCLEOTIDE SEQUENCE [LARGE SCALE GENOMIC DNA]</scope>
    <source>
        <strain evidence="9">yFS275 / FY16936</strain>
    </source>
</reference>
<evidence type="ECO:0000256" key="3">
    <source>
        <dbReference type="ARBA" id="ARBA00022989"/>
    </source>
</evidence>
<evidence type="ECO:0000256" key="2">
    <source>
        <dbReference type="ARBA" id="ARBA00022824"/>
    </source>
</evidence>
<dbReference type="PANTHER" id="PTHR31792">
    <property type="entry name" value="VACUOLAR ATPASE ASSEMBLY INTEGRAL MEMBRANE PROTEIN VMA21"/>
    <property type="match status" value="1"/>
</dbReference>
<dbReference type="eggNOG" id="ENOG502SBNA">
    <property type="taxonomic scope" value="Eukaryota"/>
</dbReference>
<name>B6JZB0_SCHJY</name>
<comment type="subcellular location">
    <subcellularLocation>
        <location evidence="6">Endoplasmic reticulum membrane</location>
        <topology evidence="6">Multi-pass membrane protein</topology>
    </subcellularLocation>
    <subcellularLocation>
        <location evidence="6">Endoplasmic reticulum-Golgi intermediate compartment membrane</location>
        <topology evidence="6">Multi-pass membrane protein</topology>
    </subcellularLocation>
    <subcellularLocation>
        <location evidence="6">Cytoplasmic vesicle</location>
        <location evidence="6">COPII-coated vesicle membrane</location>
        <topology evidence="6">Multi-pass membrane protein</topology>
    </subcellularLocation>
</comment>
<keyword evidence="4 6" id="KW-0472">Membrane</keyword>
<dbReference type="GO" id="GO:0012507">
    <property type="term" value="C:ER to Golgi transport vesicle membrane"/>
    <property type="evidence" value="ECO:0007669"/>
    <property type="project" value="UniProtKB-SubCell"/>
</dbReference>
<protein>
    <submittedName>
        <fullName evidence="7">Vacuolar H-ATPase assembly protein Vma21</fullName>
    </submittedName>
</protein>
<dbReference type="HAMAP" id="MF_03058">
    <property type="entry name" value="VMA21"/>
    <property type="match status" value="1"/>
</dbReference>
<evidence type="ECO:0000256" key="6">
    <source>
        <dbReference type="HAMAP-Rule" id="MF_03058"/>
    </source>
</evidence>
<dbReference type="Proteomes" id="UP000001744">
    <property type="component" value="Unassembled WGS sequence"/>
</dbReference>
<dbReference type="GeneID" id="7049934"/>
<feature type="transmembrane region" description="Helical" evidence="6">
    <location>
        <begin position="18"/>
        <end position="39"/>
    </location>
</feature>
<dbReference type="GO" id="GO:0070072">
    <property type="term" value="P:vacuolar proton-transporting V-type ATPase complex assembly"/>
    <property type="evidence" value="ECO:0007669"/>
    <property type="project" value="UniProtKB-UniRule"/>
</dbReference>
<dbReference type="Pfam" id="PF09446">
    <property type="entry name" value="VMA21"/>
    <property type="match status" value="1"/>
</dbReference>
<accession>B6JZB0</accession>
<evidence type="ECO:0000256" key="5">
    <source>
        <dbReference type="ARBA" id="ARBA00023329"/>
    </source>
</evidence>
<keyword evidence="5 6" id="KW-0968">Cytoplasmic vesicle</keyword>
<dbReference type="RefSeq" id="XP_002173171.1">
    <property type="nucleotide sequence ID" value="XM_002173135.1"/>
</dbReference>
<evidence type="ECO:0000313" key="8">
    <source>
        <dbReference type="JaponicusDB" id="SJAG_01939"/>
    </source>
</evidence>
<evidence type="ECO:0000313" key="7">
    <source>
        <dbReference type="EMBL" id="EEB06878.1"/>
    </source>
</evidence>
<evidence type="ECO:0000313" key="9">
    <source>
        <dbReference type="Proteomes" id="UP000001744"/>
    </source>
</evidence>
<comment type="similarity">
    <text evidence="6">Belongs to the VMA21 family.</text>
</comment>
<keyword evidence="9" id="KW-1185">Reference proteome</keyword>
<dbReference type="EMBL" id="KE651168">
    <property type="protein sequence ID" value="EEB06878.1"/>
    <property type="molecule type" value="Genomic_DNA"/>
</dbReference>
<sequence>MAVSSSNGVSDNSIPQNVIIKLFSFSIALFAVPLTAYFWSLKTLFHGENTLYAGIVAAVAVNVILLLYIIVAFREDSASSKETEKKKQ</sequence>
<dbReference type="GO" id="GO:0033116">
    <property type="term" value="C:endoplasmic reticulum-Golgi intermediate compartment membrane"/>
    <property type="evidence" value="ECO:0007669"/>
    <property type="project" value="UniProtKB-SubCell"/>
</dbReference>
<evidence type="ECO:0000256" key="4">
    <source>
        <dbReference type="ARBA" id="ARBA00023136"/>
    </source>
</evidence>
<keyword evidence="1 6" id="KW-0812">Transmembrane</keyword>
<keyword evidence="3 6" id="KW-1133">Transmembrane helix</keyword>
<dbReference type="OMA" id="LVKLMVF"/>
<keyword evidence="2 6" id="KW-0256">Endoplasmic reticulum</keyword>
<organism evidence="7 9">
    <name type="scientific">Schizosaccharomyces japonicus (strain yFS275 / FY16936)</name>
    <name type="common">Fission yeast</name>
    <dbReference type="NCBI Taxonomy" id="402676"/>
    <lineage>
        <taxon>Eukaryota</taxon>
        <taxon>Fungi</taxon>
        <taxon>Dikarya</taxon>
        <taxon>Ascomycota</taxon>
        <taxon>Taphrinomycotina</taxon>
        <taxon>Schizosaccharomycetes</taxon>
        <taxon>Schizosaccharomycetales</taxon>
        <taxon>Schizosaccharomycetaceae</taxon>
        <taxon>Schizosaccharomyces</taxon>
    </lineage>
</organism>
<dbReference type="PANTHER" id="PTHR31792:SF3">
    <property type="entry name" value="VACUOLAR ATPASE ASSEMBLY INTEGRAL MEMBRANE PROTEIN VMA21"/>
    <property type="match status" value="1"/>
</dbReference>
<gene>
    <name evidence="8" type="primary">vma21</name>
    <name evidence="7" type="ORF">SJAG_01939</name>
</gene>
<dbReference type="STRING" id="402676.B6JZB0"/>
<dbReference type="VEuPathDB" id="FungiDB:SJAG_01939"/>
<comment type="function">
    <text evidence="6">Required for the assembly of the V0 complex of the vacuolar ATPase (V-ATPase) in the endoplasmic reticulum.</text>
</comment>
<proteinExistence type="inferred from homology"/>
<dbReference type="OrthoDB" id="160405at2759"/>
<dbReference type="JaponicusDB" id="SJAG_01939">
    <property type="gene designation" value="vma21"/>
</dbReference>
<dbReference type="GO" id="GO:0005789">
    <property type="term" value="C:endoplasmic reticulum membrane"/>
    <property type="evidence" value="ECO:0007669"/>
    <property type="project" value="UniProtKB-SubCell"/>
</dbReference>